<reference evidence="1 2" key="1">
    <citation type="submission" date="2019-12" db="EMBL/GenBank/DDBJ databases">
        <authorList>
            <person name="Scholz U."/>
            <person name="Mascher M."/>
            <person name="Fiebig A."/>
        </authorList>
    </citation>
    <scope>NUCLEOTIDE SEQUENCE</scope>
</reference>
<accession>A0A7I8J6F5</accession>
<dbReference type="AlphaFoldDB" id="A0A7I8J6F5"/>
<dbReference type="PANTHER" id="PTHR36380:SF1">
    <property type="entry name" value="OS01G0755100 PROTEIN"/>
    <property type="match status" value="1"/>
</dbReference>
<proteinExistence type="predicted"/>
<dbReference type="EMBL" id="LR743596">
    <property type="protein sequence ID" value="CAA2626506.1"/>
    <property type="molecule type" value="Genomic_DNA"/>
</dbReference>
<sequence length="100" mass="11522">MDFEVPLLNENDGNIEKAEACTKELENVRIQTTTWLIFFELNICSMLRRKHEEAKELLVRAIVTNNSLLMLDHPLYEEKISFLCGHPRLAGASLSKKYDA</sequence>
<evidence type="ECO:0000313" key="1">
    <source>
        <dbReference type="EMBL" id="CAA2626506.1"/>
    </source>
</evidence>
<gene>
    <name evidence="1" type="ORF">SI7747_09012205</name>
</gene>
<protein>
    <submittedName>
        <fullName evidence="1">Uncharacterized protein</fullName>
    </submittedName>
</protein>
<dbReference type="EMBL" id="CACRZD030000009">
    <property type="protein sequence ID" value="CAA6665816.1"/>
    <property type="molecule type" value="Genomic_DNA"/>
</dbReference>
<dbReference type="Proteomes" id="UP001189122">
    <property type="component" value="Unassembled WGS sequence"/>
</dbReference>
<name>A0A7I8J6F5_SPIIN</name>
<keyword evidence="2" id="KW-1185">Reference proteome</keyword>
<dbReference type="PANTHER" id="PTHR36380">
    <property type="entry name" value="BNAA03G58330D PROTEIN"/>
    <property type="match status" value="1"/>
</dbReference>
<dbReference type="InterPro" id="IPR038777">
    <property type="entry name" value="At4g18490-like"/>
</dbReference>
<evidence type="ECO:0000313" key="2">
    <source>
        <dbReference type="Proteomes" id="UP001189122"/>
    </source>
</evidence>
<organism evidence="1">
    <name type="scientific">Spirodela intermedia</name>
    <name type="common">Intermediate duckweed</name>
    <dbReference type="NCBI Taxonomy" id="51605"/>
    <lineage>
        <taxon>Eukaryota</taxon>
        <taxon>Viridiplantae</taxon>
        <taxon>Streptophyta</taxon>
        <taxon>Embryophyta</taxon>
        <taxon>Tracheophyta</taxon>
        <taxon>Spermatophyta</taxon>
        <taxon>Magnoliopsida</taxon>
        <taxon>Liliopsida</taxon>
        <taxon>Araceae</taxon>
        <taxon>Lemnoideae</taxon>
        <taxon>Spirodela</taxon>
    </lineage>
</organism>